<protein>
    <submittedName>
        <fullName evidence="4">Protein ovarian tumor locus-like</fullName>
    </submittedName>
</protein>
<feature type="region of interest" description="Disordered" evidence="1">
    <location>
        <begin position="401"/>
        <end position="443"/>
    </location>
</feature>
<dbReference type="InterPro" id="IPR003323">
    <property type="entry name" value="OTU_dom"/>
</dbReference>
<evidence type="ECO:0000256" key="1">
    <source>
        <dbReference type="SAM" id="MobiDB-lite"/>
    </source>
</evidence>
<dbReference type="GO" id="GO:0016579">
    <property type="term" value="P:protein deubiquitination"/>
    <property type="evidence" value="ECO:0007669"/>
    <property type="project" value="TreeGrafter"/>
</dbReference>
<feature type="region of interest" description="Disordered" evidence="1">
    <location>
        <begin position="354"/>
        <end position="379"/>
    </location>
</feature>
<sequence>MEISPRKPFKRSSEPVDEWLQEEGFFRKHGPREPTCLFRAVSEQIYLTQHFHVRVRRECVEFMKRNKHLLEGNITISSENYLEQMACITKWGGPLEIQAMSLLYGREFVIFSGQSLTRCIVTDNGFDKMILLCHTMQKHYESVYPRDFISVAAYCQSLVYQTLYRNVFKMTNVDNTVDLMLHDKRNNFRHEKFFLKENMDNREQLALELFNKLEDCSEGTEEIQTIYKGITPFPYRVAKALDPNIYRNTDFDIWHEVKREVRNGGWTRYNSSELQVGGKCLVQMDLNEEKLDKDNGNSVYIEKDSNGNLNERVILKTGRRDPLCYNGHIQEMSKNEGPVVVFIEELGEKRTVPYSALKPSSPRKTTNKQPGWGITTPKKNVLSDVNTKWWKKSWNLNSRKIKELPVNGDSQSNNNDDRNNNNQISNNKGNGEDATQWDDGSSDFNRHWEKGHSTMLFESYGIDRFTSYQGYHAENSVDAMPVTMNNTQPALVEQQQQQQKESNESSEKTSKTDTNDNEKIVSGSSALIIANENGSEPSPVCNSHPQGETYYPPQSNIPPFFPGTPNMYYPPPDGNAYSQFHYFVGNSNDQLIPGDEMDRVLRSINLSAPKSVDVNGSDLPFADMLTLRFFYNLGLEYFRAGNLWSCHPVPV</sequence>
<dbReference type="CDD" id="cd22753">
    <property type="entry name" value="OTU_ALG13-like"/>
    <property type="match status" value="1"/>
</dbReference>
<name>A0AAJ7RQ72_CEPCN</name>
<dbReference type="GeneID" id="107272057"/>
<dbReference type="Proteomes" id="UP000694920">
    <property type="component" value="Unplaced"/>
</dbReference>
<dbReference type="PANTHER" id="PTHR12419:SF115">
    <property type="entry name" value="PROTEIN OVARIAN TUMOR LOCUS-RELATED"/>
    <property type="match status" value="1"/>
</dbReference>
<evidence type="ECO:0000259" key="2">
    <source>
        <dbReference type="PROSITE" id="PS50802"/>
    </source>
</evidence>
<proteinExistence type="predicted"/>
<dbReference type="InterPro" id="IPR050704">
    <property type="entry name" value="Peptidase_C85-like"/>
</dbReference>
<gene>
    <name evidence="4" type="primary">LOC107272057</name>
</gene>
<feature type="compositionally biased region" description="Low complexity" evidence="1">
    <location>
        <begin position="407"/>
        <end position="429"/>
    </location>
</feature>
<dbReference type="GO" id="GO:0004843">
    <property type="term" value="F:cysteine-type deubiquitinase activity"/>
    <property type="evidence" value="ECO:0007669"/>
    <property type="project" value="TreeGrafter"/>
</dbReference>
<keyword evidence="3" id="KW-1185">Reference proteome</keyword>
<dbReference type="PANTHER" id="PTHR12419">
    <property type="entry name" value="OTU DOMAIN CONTAINING PROTEIN"/>
    <property type="match status" value="1"/>
</dbReference>
<dbReference type="InterPro" id="IPR038765">
    <property type="entry name" value="Papain-like_cys_pep_sf"/>
</dbReference>
<evidence type="ECO:0000313" key="3">
    <source>
        <dbReference type="Proteomes" id="UP000694920"/>
    </source>
</evidence>
<dbReference type="RefSeq" id="XP_024945098.1">
    <property type="nucleotide sequence ID" value="XM_025089330.1"/>
</dbReference>
<dbReference type="AlphaFoldDB" id="A0AAJ7RQ72"/>
<accession>A0AAJ7RQ72</accession>
<dbReference type="InterPro" id="IPR049769">
    <property type="entry name" value="OTU_OTU"/>
</dbReference>
<evidence type="ECO:0000313" key="4">
    <source>
        <dbReference type="RefSeq" id="XP_024945098.1"/>
    </source>
</evidence>
<dbReference type="GO" id="GO:0061578">
    <property type="term" value="F:K63-linked deubiquitinase activity"/>
    <property type="evidence" value="ECO:0007669"/>
    <property type="project" value="TreeGrafter"/>
</dbReference>
<dbReference type="Gene3D" id="3.90.70.80">
    <property type="match status" value="1"/>
</dbReference>
<dbReference type="SUPFAM" id="SSF54001">
    <property type="entry name" value="Cysteine proteinases"/>
    <property type="match status" value="1"/>
</dbReference>
<dbReference type="InterPro" id="IPR049770">
    <property type="entry name" value="OTU_Tudor"/>
</dbReference>
<feature type="domain" description="OTU" evidence="2">
    <location>
        <begin position="25"/>
        <end position="146"/>
    </location>
</feature>
<reference evidence="4" key="1">
    <citation type="submission" date="2025-08" db="UniProtKB">
        <authorList>
            <consortium name="RefSeq"/>
        </authorList>
    </citation>
    <scope>IDENTIFICATION</scope>
</reference>
<feature type="compositionally biased region" description="Basic and acidic residues" evidence="1">
    <location>
        <begin position="501"/>
        <end position="519"/>
    </location>
</feature>
<dbReference type="PROSITE" id="PS50802">
    <property type="entry name" value="OTU"/>
    <property type="match status" value="1"/>
</dbReference>
<dbReference type="KEGG" id="ccin:107272057"/>
<feature type="non-terminal residue" evidence="4">
    <location>
        <position position="651"/>
    </location>
</feature>
<dbReference type="Pfam" id="PF02338">
    <property type="entry name" value="OTU"/>
    <property type="match status" value="1"/>
</dbReference>
<organism evidence="3 4">
    <name type="scientific">Cephus cinctus</name>
    <name type="common">Wheat stem sawfly</name>
    <dbReference type="NCBI Taxonomy" id="211228"/>
    <lineage>
        <taxon>Eukaryota</taxon>
        <taxon>Metazoa</taxon>
        <taxon>Ecdysozoa</taxon>
        <taxon>Arthropoda</taxon>
        <taxon>Hexapoda</taxon>
        <taxon>Insecta</taxon>
        <taxon>Pterygota</taxon>
        <taxon>Neoptera</taxon>
        <taxon>Endopterygota</taxon>
        <taxon>Hymenoptera</taxon>
        <taxon>Cephoidea</taxon>
        <taxon>Cephidae</taxon>
        <taxon>Cephus</taxon>
    </lineage>
</organism>
<feature type="region of interest" description="Disordered" evidence="1">
    <location>
        <begin position="490"/>
        <end position="521"/>
    </location>
</feature>
<dbReference type="CDD" id="cd20380">
    <property type="entry name" value="Tudor_TDRD13-like"/>
    <property type="match status" value="1"/>
</dbReference>